<dbReference type="Proteomes" id="UP000663855">
    <property type="component" value="Unassembled WGS sequence"/>
</dbReference>
<dbReference type="EMBL" id="CAJNOV010009966">
    <property type="protein sequence ID" value="CAF1383896.1"/>
    <property type="molecule type" value="Genomic_DNA"/>
</dbReference>
<dbReference type="EMBL" id="CAJNOW010000019">
    <property type="protein sequence ID" value="CAF1209075.1"/>
    <property type="molecule type" value="Genomic_DNA"/>
</dbReference>
<dbReference type="EMBL" id="CAJOBF010000862">
    <property type="protein sequence ID" value="CAF3880433.1"/>
    <property type="molecule type" value="Genomic_DNA"/>
</dbReference>
<dbReference type="Proteomes" id="UP000663856">
    <property type="component" value="Unassembled WGS sequence"/>
</dbReference>
<dbReference type="OrthoDB" id="10036339at2759"/>
<keyword evidence="1" id="KW-1133">Transmembrane helix</keyword>
<feature type="transmembrane region" description="Helical" evidence="1">
    <location>
        <begin position="344"/>
        <end position="370"/>
    </location>
</feature>
<sequence length="434" mass="48404">MAKKTKDTTIATAAAAVKKEAKAKVPADPVAIKNLIRLLNILALLLAITAFVLQFFAVISHNWKWQTTNLQPIFTAKNRPASVNVYDDSRIEQRYGLFSRHVKVFAHNDEQVDALASTRFPRLDNGEEDLHQCLSQTSTLRGSLLTCSDRINSPGQCHCRRYPHWNAIIFFEITALILLGLVVLVSALLSTQYHGLLKPIGILLSFIAFLFLLLGLILLLSYIKRETRTISDTYPHTHARLANQVAQHFHALSHKIVRRQAHETYRAYSLAPGQHPYNQTHFQQYSEQAGAWVQLPYSSLNVAPYEPRSQQATTKITTTAAPLYNAYGPLVGFNEVFENTRACIGWSTVLSILALILALVVPGILAFSFLSAKKLGPEVKTITTTTVKTEYVPVPQDVNVETVLLTRGIATDETRPTQVVLHEDQAITTQAYHA</sequence>
<evidence type="ECO:0000313" key="8">
    <source>
        <dbReference type="Proteomes" id="UP000663856"/>
    </source>
</evidence>
<evidence type="ECO:0000313" key="3">
    <source>
        <dbReference type="EMBL" id="CAF1383896.1"/>
    </source>
</evidence>
<keyword evidence="1" id="KW-0472">Membrane</keyword>
<dbReference type="Proteomes" id="UP000663887">
    <property type="component" value="Unassembled WGS sequence"/>
</dbReference>
<dbReference type="Proteomes" id="UP000663842">
    <property type="component" value="Unassembled WGS sequence"/>
</dbReference>
<evidence type="ECO:0000313" key="4">
    <source>
        <dbReference type="EMBL" id="CAF2064543.1"/>
    </source>
</evidence>
<dbReference type="EMBL" id="CAJNRG010018191">
    <property type="protein sequence ID" value="CAF2250685.1"/>
    <property type="molecule type" value="Genomic_DNA"/>
</dbReference>
<feature type="transmembrane region" description="Helical" evidence="1">
    <location>
        <begin position="38"/>
        <end position="59"/>
    </location>
</feature>
<protein>
    <submittedName>
        <fullName evidence="4">Uncharacterized protein</fullName>
    </submittedName>
</protein>
<dbReference type="AlphaFoldDB" id="A0A816QQM3"/>
<dbReference type="EMBL" id="CAJNRF010004793">
    <property type="protein sequence ID" value="CAF2064543.1"/>
    <property type="molecule type" value="Genomic_DNA"/>
</dbReference>
<evidence type="ECO:0000313" key="6">
    <source>
        <dbReference type="EMBL" id="CAF3841838.1"/>
    </source>
</evidence>
<feature type="transmembrane region" description="Helical" evidence="1">
    <location>
        <begin position="201"/>
        <end position="223"/>
    </location>
</feature>
<evidence type="ECO:0000313" key="9">
    <source>
        <dbReference type="Proteomes" id="UP000663866"/>
    </source>
</evidence>
<reference evidence="4" key="1">
    <citation type="submission" date="2021-02" db="EMBL/GenBank/DDBJ databases">
        <authorList>
            <person name="Nowell W R."/>
        </authorList>
    </citation>
    <scope>NUCLEOTIDE SEQUENCE</scope>
</reference>
<dbReference type="Proteomes" id="UP000663834">
    <property type="component" value="Unassembled WGS sequence"/>
</dbReference>
<evidence type="ECO:0000313" key="2">
    <source>
        <dbReference type="EMBL" id="CAF1209075.1"/>
    </source>
</evidence>
<comment type="caution">
    <text evidence="4">The sequence shown here is derived from an EMBL/GenBank/DDBJ whole genome shotgun (WGS) entry which is preliminary data.</text>
</comment>
<keyword evidence="9" id="KW-1185">Reference proteome</keyword>
<keyword evidence="1" id="KW-0812">Transmembrane</keyword>
<feature type="transmembrane region" description="Helical" evidence="1">
    <location>
        <begin position="168"/>
        <end position="189"/>
    </location>
</feature>
<accession>A0A816QQM3</accession>
<evidence type="ECO:0000256" key="1">
    <source>
        <dbReference type="SAM" id="Phobius"/>
    </source>
</evidence>
<dbReference type="EMBL" id="CAJOBG010000657">
    <property type="protein sequence ID" value="CAF3841838.1"/>
    <property type="molecule type" value="Genomic_DNA"/>
</dbReference>
<evidence type="ECO:0000313" key="5">
    <source>
        <dbReference type="EMBL" id="CAF2250685.1"/>
    </source>
</evidence>
<organism evidence="4 8">
    <name type="scientific">Rotaria magnacalcarata</name>
    <dbReference type="NCBI Taxonomy" id="392030"/>
    <lineage>
        <taxon>Eukaryota</taxon>
        <taxon>Metazoa</taxon>
        <taxon>Spiralia</taxon>
        <taxon>Gnathifera</taxon>
        <taxon>Rotifera</taxon>
        <taxon>Eurotatoria</taxon>
        <taxon>Bdelloidea</taxon>
        <taxon>Philodinida</taxon>
        <taxon>Philodinidae</taxon>
        <taxon>Rotaria</taxon>
    </lineage>
</organism>
<gene>
    <name evidence="3" type="ORF">CJN711_LOCUS21093</name>
    <name evidence="2" type="ORF">KQP761_LOCUS241</name>
    <name evidence="6" type="ORF">OVN521_LOCUS6307</name>
    <name evidence="7" type="ORF">UXM345_LOCUS9441</name>
    <name evidence="4" type="ORF">WKI299_LOCUS12799</name>
    <name evidence="5" type="ORF">XDN619_LOCUS35332</name>
</gene>
<name>A0A816QQM3_9BILA</name>
<evidence type="ECO:0000313" key="7">
    <source>
        <dbReference type="EMBL" id="CAF3880433.1"/>
    </source>
</evidence>
<dbReference type="Gene3D" id="1.20.140.150">
    <property type="match status" value="1"/>
</dbReference>
<proteinExistence type="predicted"/>
<dbReference type="Proteomes" id="UP000663866">
    <property type="component" value="Unassembled WGS sequence"/>
</dbReference>